<name>A0A3M7SAQ1_BRAPC</name>
<protein>
    <submittedName>
        <fullName evidence="1">Uncharacterized protein</fullName>
    </submittedName>
</protein>
<evidence type="ECO:0000313" key="2">
    <source>
        <dbReference type="Proteomes" id="UP000276133"/>
    </source>
</evidence>
<dbReference type="AlphaFoldDB" id="A0A3M7SAQ1"/>
<sequence length="140" mass="16186">MDFLYNRIEQSKRNNKRNNQIDPRIEFFVTKSTKNHEDFGTSGLLTGPEENFSPLSFSFFPNSSYSWFRIFYLFSMLTLKTRTLPLTLIGVNIQVNVISPNFELAPFCTNLSEFQAKKKAIIIPSYLTETNIYSTANTLC</sequence>
<organism evidence="1 2">
    <name type="scientific">Brachionus plicatilis</name>
    <name type="common">Marine rotifer</name>
    <name type="synonym">Brachionus muelleri</name>
    <dbReference type="NCBI Taxonomy" id="10195"/>
    <lineage>
        <taxon>Eukaryota</taxon>
        <taxon>Metazoa</taxon>
        <taxon>Spiralia</taxon>
        <taxon>Gnathifera</taxon>
        <taxon>Rotifera</taxon>
        <taxon>Eurotatoria</taxon>
        <taxon>Monogononta</taxon>
        <taxon>Pseudotrocha</taxon>
        <taxon>Ploima</taxon>
        <taxon>Brachionidae</taxon>
        <taxon>Brachionus</taxon>
    </lineage>
</organism>
<gene>
    <name evidence="1" type="ORF">BpHYR1_017171</name>
</gene>
<reference evidence="1 2" key="1">
    <citation type="journal article" date="2018" name="Sci. Rep.">
        <title>Genomic signatures of local adaptation to the degree of environmental predictability in rotifers.</title>
        <authorList>
            <person name="Franch-Gras L."/>
            <person name="Hahn C."/>
            <person name="Garcia-Roger E.M."/>
            <person name="Carmona M.J."/>
            <person name="Serra M."/>
            <person name="Gomez A."/>
        </authorList>
    </citation>
    <scope>NUCLEOTIDE SEQUENCE [LARGE SCALE GENOMIC DNA]</scope>
    <source>
        <strain evidence="1">HYR1</strain>
    </source>
</reference>
<dbReference type="Proteomes" id="UP000276133">
    <property type="component" value="Unassembled WGS sequence"/>
</dbReference>
<proteinExistence type="predicted"/>
<comment type="caution">
    <text evidence="1">The sequence shown here is derived from an EMBL/GenBank/DDBJ whole genome shotgun (WGS) entry which is preliminary data.</text>
</comment>
<dbReference type="EMBL" id="REGN01001736">
    <property type="protein sequence ID" value="RNA32851.1"/>
    <property type="molecule type" value="Genomic_DNA"/>
</dbReference>
<evidence type="ECO:0000313" key="1">
    <source>
        <dbReference type="EMBL" id="RNA32851.1"/>
    </source>
</evidence>
<keyword evidence="2" id="KW-1185">Reference proteome</keyword>
<accession>A0A3M7SAQ1</accession>